<accession>A0A381W2G1</accession>
<dbReference type="EMBL" id="UINC01010514">
    <property type="protein sequence ID" value="SVA46736.1"/>
    <property type="molecule type" value="Genomic_DNA"/>
</dbReference>
<proteinExistence type="predicted"/>
<protein>
    <submittedName>
        <fullName evidence="1">Uncharacterized protein</fullName>
    </submittedName>
</protein>
<evidence type="ECO:0000313" key="1">
    <source>
        <dbReference type="EMBL" id="SVA46736.1"/>
    </source>
</evidence>
<dbReference type="AlphaFoldDB" id="A0A381W2G1"/>
<reference evidence="1" key="1">
    <citation type="submission" date="2018-05" db="EMBL/GenBank/DDBJ databases">
        <authorList>
            <person name="Lanie J.A."/>
            <person name="Ng W.-L."/>
            <person name="Kazmierczak K.M."/>
            <person name="Andrzejewski T.M."/>
            <person name="Davidsen T.M."/>
            <person name="Wayne K.J."/>
            <person name="Tettelin H."/>
            <person name="Glass J.I."/>
            <person name="Rusch D."/>
            <person name="Podicherti R."/>
            <person name="Tsui H.-C.T."/>
            <person name="Winkler M.E."/>
        </authorList>
    </citation>
    <scope>NUCLEOTIDE SEQUENCE</scope>
</reference>
<name>A0A381W2G1_9ZZZZ</name>
<gene>
    <name evidence="1" type="ORF">METZ01_LOCUS99590</name>
</gene>
<feature type="non-terminal residue" evidence="1">
    <location>
        <position position="32"/>
    </location>
</feature>
<organism evidence="1">
    <name type="scientific">marine metagenome</name>
    <dbReference type="NCBI Taxonomy" id="408172"/>
    <lineage>
        <taxon>unclassified sequences</taxon>
        <taxon>metagenomes</taxon>
        <taxon>ecological metagenomes</taxon>
    </lineage>
</organism>
<sequence length="32" mass="3506">MDDLIHVERGHGVLMGDGIKLVTDVYHQQGDG</sequence>